<evidence type="ECO:0000256" key="3">
    <source>
        <dbReference type="ARBA" id="ARBA00022722"/>
    </source>
</evidence>
<accession>A0A1Y1IRH4</accession>
<dbReference type="CDD" id="cd09274">
    <property type="entry name" value="RNase_HI_RT_Ty3"/>
    <property type="match status" value="1"/>
</dbReference>
<protein>
    <submittedName>
        <fullName evidence="10">Putative retrotransposon protein</fullName>
    </submittedName>
</protein>
<reference evidence="10 11" key="1">
    <citation type="journal article" date="2014" name="Nat. Commun.">
        <title>Klebsormidium flaccidum genome reveals primary factors for plant terrestrial adaptation.</title>
        <authorList>
            <person name="Hori K."/>
            <person name="Maruyama F."/>
            <person name="Fujisawa T."/>
            <person name="Togashi T."/>
            <person name="Yamamoto N."/>
            <person name="Seo M."/>
            <person name="Sato S."/>
            <person name="Yamada T."/>
            <person name="Mori H."/>
            <person name="Tajima N."/>
            <person name="Moriyama T."/>
            <person name="Ikeuchi M."/>
            <person name="Watanabe M."/>
            <person name="Wada H."/>
            <person name="Kobayashi K."/>
            <person name="Saito M."/>
            <person name="Masuda T."/>
            <person name="Sasaki-Sekimoto Y."/>
            <person name="Mashiguchi K."/>
            <person name="Awai K."/>
            <person name="Shimojima M."/>
            <person name="Masuda S."/>
            <person name="Iwai M."/>
            <person name="Nobusawa T."/>
            <person name="Narise T."/>
            <person name="Kondo S."/>
            <person name="Saito H."/>
            <person name="Sato R."/>
            <person name="Murakawa M."/>
            <person name="Ihara Y."/>
            <person name="Oshima-Yamada Y."/>
            <person name="Ohtaka K."/>
            <person name="Satoh M."/>
            <person name="Sonobe K."/>
            <person name="Ishii M."/>
            <person name="Ohtani R."/>
            <person name="Kanamori-Sato M."/>
            <person name="Honoki R."/>
            <person name="Miyazaki D."/>
            <person name="Mochizuki H."/>
            <person name="Umetsu J."/>
            <person name="Higashi K."/>
            <person name="Shibata D."/>
            <person name="Kamiya Y."/>
            <person name="Sato N."/>
            <person name="Nakamura Y."/>
            <person name="Tabata S."/>
            <person name="Ida S."/>
            <person name="Kurokawa K."/>
            <person name="Ohta H."/>
        </authorList>
    </citation>
    <scope>NUCLEOTIDE SEQUENCE [LARGE SCALE GENOMIC DNA]</scope>
    <source>
        <strain evidence="10 11">NIES-2285</strain>
    </source>
</reference>
<evidence type="ECO:0000256" key="7">
    <source>
        <dbReference type="SAM" id="MobiDB-lite"/>
    </source>
</evidence>
<dbReference type="InterPro" id="IPR050951">
    <property type="entry name" value="Retrovirus_Pol_polyprotein"/>
</dbReference>
<dbReference type="InterPro" id="IPR043128">
    <property type="entry name" value="Rev_trsase/Diguanyl_cyclase"/>
</dbReference>
<evidence type="ECO:0000256" key="5">
    <source>
        <dbReference type="ARBA" id="ARBA00022801"/>
    </source>
</evidence>
<keyword evidence="5" id="KW-0378">Hydrolase</keyword>
<evidence type="ECO:0000256" key="2">
    <source>
        <dbReference type="ARBA" id="ARBA00022695"/>
    </source>
</evidence>
<gene>
    <name evidence="10" type="ORF">KFL_014220020</name>
</gene>
<dbReference type="PANTHER" id="PTHR37984:SF5">
    <property type="entry name" value="PROTEIN NYNRIN-LIKE"/>
    <property type="match status" value="1"/>
</dbReference>
<dbReference type="STRING" id="105231.A0A1Y1IRH4"/>
<feature type="region of interest" description="Disordered" evidence="7">
    <location>
        <begin position="1"/>
        <end position="58"/>
    </location>
</feature>
<feature type="compositionally biased region" description="Gly residues" evidence="7">
    <location>
        <begin position="757"/>
        <end position="767"/>
    </location>
</feature>
<dbReference type="Gene3D" id="3.30.70.270">
    <property type="match status" value="2"/>
</dbReference>
<dbReference type="AlphaFoldDB" id="A0A1Y1IRH4"/>
<feature type="non-terminal residue" evidence="10">
    <location>
        <position position="1"/>
    </location>
</feature>
<keyword evidence="4" id="KW-0255">Endonuclease</keyword>
<dbReference type="InterPro" id="IPR041373">
    <property type="entry name" value="RT_RNaseH"/>
</dbReference>
<feature type="domain" description="Reverse transcriptase" evidence="8">
    <location>
        <begin position="172"/>
        <end position="334"/>
    </location>
</feature>
<dbReference type="OrthoDB" id="101614at2759"/>
<feature type="domain" description="Reverse transcriptase RNase H-like" evidence="9">
    <location>
        <begin position="425"/>
        <end position="527"/>
    </location>
</feature>
<dbReference type="SUPFAM" id="SSF56672">
    <property type="entry name" value="DNA/RNA polymerases"/>
    <property type="match status" value="1"/>
</dbReference>
<evidence type="ECO:0000256" key="6">
    <source>
        <dbReference type="ARBA" id="ARBA00022918"/>
    </source>
</evidence>
<feature type="compositionally biased region" description="Gly residues" evidence="7">
    <location>
        <begin position="8"/>
        <end position="18"/>
    </location>
</feature>
<dbReference type="CDD" id="cd01647">
    <property type="entry name" value="RT_LTR"/>
    <property type="match status" value="1"/>
</dbReference>
<dbReference type="Pfam" id="PF00078">
    <property type="entry name" value="RVT_1"/>
    <property type="match status" value="1"/>
</dbReference>
<keyword evidence="1" id="KW-0808">Transferase</keyword>
<evidence type="ECO:0000256" key="4">
    <source>
        <dbReference type="ARBA" id="ARBA00022759"/>
    </source>
</evidence>
<feature type="compositionally biased region" description="Gly residues" evidence="7">
    <location>
        <begin position="662"/>
        <end position="672"/>
    </location>
</feature>
<keyword evidence="2" id="KW-0548">Nucleotidyltransferase</keyword>
<dbReference type="GO" id="GO:0016787">
    <property type="term" value="F:hydrolase activity"/>
    <property type="evidence" value="ECO:0007669"/>
    <property type="project" value="UniProtKB-KW"/>
</dbReference>
<dbReference type="FunFam" id="3.30.70.270:FF:000023">
    <property type="entry name" value="Pol"/>
    <property type="match status" value="1"/>
</dbReference>
<dbReference type="InterPro" id="IPR000477">
    <property type="entry name" value="RT_dom"/>
</dbReference>
<keyword evidence="3" id="KW-0540">Nuclease</keyword>
<evidence type="ECO:0000256" key="1">
    <source>
        <dbReference type="ARBA" id="ARBA00022679"/>
    </source>
</evidence>
<sequence length="767" mass="81999">PAVAAGGEEQGGARGGPSGVSPPVSGTRQPAVAAGGEEQGGARGGPSRVSPPASGTDAAGLAVAAGAGPVKGLEQDGWTVGSQLGEADRAQVAAIVEKNRDVFAFGLGEIGEFKLFEVELKLKSEQPIFERRRRHNAREWELVDERCRELEEAGIIEECDSDFAANSVMAAKKDPEGNWKLARFCTDLRAINEQTAQDRYPMPLPEEVLEGLGHAKFYSTIDIRGAFHQLVVKKEDRRKLAFWSSSKLYCWKRCPFGARNASAWFQRAIDRTLRGLESFARSFVDDLLVAGGETVEEYMGLVQRVFDRLREVGLKCHPEKCCFAADSVEYLGMWLRPGIVSPQVAKVAAIAALPRPTDVTSVRAFSGVVNYYRQFILECSRLQAPLNALTKKGALWEWGEAQEGAFQALKEALQGDPVLVLPKRGRPFRVRCDWSKKGVGGVLLQEDDKGVERVVAYGSRSCNGAESRYSSFEGELLAAVYFVRLWRQYLYGERFTLESDHQPLKWILTNSKLTRKMARWALMLSEFSFEVVHKPGVDNEMDCLSRFPQESTDDCTGVRQEGELGDQFVWPAALCLAWAPLTKGARFAVRGQGAASVAAAATPGGARQGHAERGEQCRGAQVRRQAAPAGARQESAEAPVSGASQGSCGPGEQARTCDGGVRRGGAGAGGAPEGRTHAGGVRAVAVGRTKRAQTSAAGRAEQGAGGARAGGERAEAAGHCGARTEAAGRRGGDSRGSLVSDRRVTADAALEAEWGGPHPGGAGAGSS</sequence>
<dbReference type="EMBL" id="DF238371">
    <property type="protein sequence ID" value="GAQ93294.1"/>
    <property type="molecule type" value="Genomic_DNA"/>
</dbReference>
<dbReference type="Pfam" id="PF17917">
    <property type="entry name" value="RT_RNaseH"/>
    <property type="match status" value="1"/>
</dbReference>
<keyword evidence="11" id="KW-1185">Reference proteome</keyword>
<dbReference type="PANTHER" id="PTHR37984">
    <property type="entry name" value="PROTEIN CBG26694"/>
    <property type="match status" value="1"/>
</dbReference>
<proteinExistence type="predicted"/>
<dbReference type="Gene3D" id="3.10.10.10">
    <property type="entry name" value="HIV Type 1 Reverse Transcriptase, subunit A, domain 1"/>
    <property type="match status" value="1"/>
</dbReference>
<evidence type="ECO:0000259" key="9">
    <source>
        <dbReference type="Pfam" id="PF17917"/>
    </source>
</evidence>
<organism evidence="10 11">
    <name type="scientific">Klebsormidium nitens</name>
    <name type="common">Green alga</name>
    <name type="synonym">Ulothrix nitens</name>
    <dbReference type="NCBI Taxonomy" id="105231"/>
    <lineage>
        <taxon>Eukaryota</taxon>
        <taxon>Viridiplantae</taxon>
        <taxon>Streptophyta</taxon>
        <taxon>Klebsormidiophyceae</taxon>
        <taxon>Klebsormidiales</taxon>
        <taxon>Klebsormidiaceae</taxon>
        <taxon>Klebsormidium</taxon>
    </lineage>
</organism>
<dbReference type="InterPro" id="IPR043502">
    <property type="entry name" value="DNA/RNA_pol_sf"/>
</dbReference>
<feature type="compositionally biased region" description="Low complexity" evidence="7">
    <location>
        <begin position="19"/>
        <end position="36"/>
    </location>
</feature>
<evidence type="ECO:0000313" key="11">
    <source>
        <dbReference type="Proteomes" id="UP000054558"/>
    </source>
</evidence>
<dbReference type="Proteomes" id="UP000054558">
    <property type="component" value="Unassembled WGS sequence"/>
</dbReference>
<dbReference type="OMA" id="RHNAREW"/>
<name>A0A1Y1IRH4_KLENI</name>
<dbReference type="GO" id="GO:0004519">
    <property type="term" value="F:endonuclease activity"/>
    <property type="evidence" value="ECO:0007669"/>
    <property type="project" value="UniProtKB-KW"/>
</dbReference>
<evidence type="ECO:0000259" key="8">
    <source>
        <dbReference type="Pfam" id="PF00078"/>
    </source>
</evidence>
<evidence type="ECO:0000313" key="10">
    <source>
        <dbReference type="EMBL" id="GAQ93294.1"/>
    </source>
</evidence>
<dbReference type="Gene3D" id="3.10.20.370">
    <property type="match status" value="1"/>
</dbReference>
<feature type="region of interest" description="Disordered" evidence="7">
    <location>
        <begin position="600"/>
        <end position="767"/>
    </location>
</feature>
<keyword evidence="6" id="KW-0695">RNA-directed DNA polymerase</keyword>
<dbReference type="GO" id="GO:0003964">
    <property type="term" value="F:RNA-directed DNA polymerase activity"/>
    <property type="evidence" value="ECO:0007669"/>
    <property type="project" value="UniProtKB-KW"/>
</dbReference>
<dbReference type="FunFam" id="3.10.20.370:FF:000001">
    <property type="entry name" value="Retrovirus-related Pol polyprotein from transposon 17.6-like protein"/>
    <property type="match status" value="1"/>
</dbReference>